<evidence type="ECO:0000313" key="1">
    <source>
        <dbReference type="EMBL" id="MDW9207751.1"/>
    </source>
</evidence>
<reference evidence="1 3" key="1">
    <citation type="submission" date="2023-10" db="EMBL/GenBank/DDBJ databases">
        <title>Draft Genome Sequence of Bacillus thuringiensis serovar. toumanoffi 4059: Identification of a Novel Cry Protein Candidate.</title>
        <authorList>
            <person name="Murdoch R.W."/>
            <person name="Gemler B."/>
            <person name="Heater B.S."/>
        </authorList>
    </citation>
    <scope>NUCLEOTIDE SEQUENCE [LARGE SCALE GENOMIC DNA]</scope>
    <source>
        <strain evidence="1 3">4059</strain>
    </source>
</reference>
<protein>
    <submittedName>
        <fullName evidence="1">HTH marR-type domain-containing protein</fullName>
    </submittedName>
</protein>
<proteinExistence type="predicted"/>
<dbReference type="SUPFAM" id="SSF46785">
    <property type="entry name" value="Winged helix' DNA-binding domain"/>
    <property type="match status" value="1"/>
</dbReference>
<dbReference type="InterPro" id="IPR036390">
    <property type="entry name" value="WH_DNA-bd_sf"/>
</dbReference>
<organism evidence="1 3">
    <name type="scientific">Bacillus thuringiensis serovar toumanoffi</name>
    <dbReference type="NCBI Taxonomy" id="180862"/>
    <lineage>
        <taxon>Bacteria</taxon>
        <taxon>Bacillati</taxon>
        <taxon>Bacillota</taxon>
        <taxon>Bacilli</taxon>
        <taxon>Bacillales</taxon>
        <taxon>Bacillaceae</taxon>
        <taxon>Bacillus</taxon>
        <taxon>Bacillus cereus group</taxon>
    </lineage>
</organism>
<sequence length="88" mass="10091">MTLSEVFEVDETTSTEKLVLLYLYERGCAEKHTVVRFEDIIQKCHVSRSSVKRALKGLENAGFIDIFYQRGHNQSKHIKITIGTEEAC</sequence>
<dbReference type="InterPro" id="IPR036388">
    <property type="entry name" value="WH-like_DNA-bd_sf"/>
</dbReference>
<evidence type="ECO:0000313" key="3">
    <source>
        <dbReference type="Proteomes" id="UP001272716"/>
    </source>
</evidence>
<dbReference type="AlphaFoldDB" id="A0ABD5HS20"/>
<dbReference type="EMBL" id="JAWQCK010000004">
    <property type="protein sequence ID" value="MDW9207786.1"/>
    <property type="molecule type" value="Genomic_DNA"/>
</dbReference>
<dbReference type="Pfam" id="PF13730">
    <property type="entry name" value="HTH_36"/>
    <property type="match status" value="1"/>
</dbReference>
<comment type="caution">
    <text evidence="1">The sequence shown here is derived from an EMBL/GenBank/DDBJ whole genome shotgun (WGS) entry which is preliminary data.</text>
</comment>
<dbReference type="RefSeq" id="WP_000175568.1">
    <property type="nucleotide sequence ID" value="NZ_JAWQCK010000004.1"/>
</dbReference>
<accession>A0ABD5HS20</accession>
<evidence type="ECO:0000313" key="2">
    <source>
        <dbReference type="EMBL" id="MDW9207786.1"/>
    </source>
</evidence>
<name>A0ABD5HS20_BACTU</name>
<dbReference type="Gene3D" id="1.10.10.10">
    <property type="entry name" value="Winged helix-like DNA-binding domain superfamily/Winged helix DNA-binding domain"/>
    <property type="match status" value="1"/>
</dbReference>
<gene>
    <name evidence="1" type="ORF">BTTOUR_02825</name>
    <name evidence="2" type="ORF">BTTOUR_03000</name>
</gene>
<dbReference type="Proteomes" id="UP001272716">
    <property type="component" value="Unassembled WGS sequence"/>
</dbReference>
<dbReference type="EMBL" id="JAWQCK010000004">
    <property type="protein sequence ID" value="MDW9207751.1"/>
    <property type="molecule type" value="Genomic_DNA"/>
</dbReference>